<dbReference type="EMBL" id="KK116791">
    <property type="protein sequence ID" value="KFM68756.1"/>
    <property type="molecule type" value="Genomic_DNA"/>
</dbReference>
<protein>
    <submittedName>
        <fullName evidence="5">Putative transcription factor SOX-15</fullName>
    </submittedName>
</protein>
<evidence type="ECO:0000256" key="3">
    <source>
        <dbReference type="SAM" id="MobiDB-lite"/>
    </source>
</evidence>
<evidence type="ECO:0000313" key="6">
    <source>
        <dbReference type="Proteomes" id="UP000054359"/>
    </source>
</evidence>
<dbReference type="Proteomes" id="UP000054359">
    <property type="component" value="Unassembled WGS sequence"/>
</dbReference>
<feature type="domain" description="HMG box" evidence="4">
    <location>
        <begin position="187"/>
        <end position="211"/>
    </location>
</feature>
<dbReference type="STRING" id="407821.A0A087TUG7"/>
<proteinExistence type="predicted"/>
<feature type="DNA-binding region" description="HMG box" evidence="2">
    <location>
        <begin position="187"/>
        <end position="211"/>
    </location>
</feature>
<evidence type="ECO:0000313" key="5">
    <source>
        <dbReference type="EMBL" id="KFM68756.1"/>
    </source>
</evidence>
<organism evidence="5 6">
    <name type="scientific">Stegodyphus mimosarum</name>
    <name type="common">African social velvet spider</name>
    <dbReference type="NCBI Taxonomy" id="407821"/>
    <lineage>
        <taxon>Eukaryota</taxon>
        <taxon>Metazoa</taxon>
        <taxon>Ecdysozoa</taxon>
        <taxon>Arthropoda</taxon>
        <taxon>Chelicerata</taxon>
        <taxon>Arachnida</taxon>
        <taxon>Araneae</taxon>
        <taxon>Araneomorphae</taxon>
        <taxon>Entelegynae</taxon>
        <taxon>Eresoidea</taxon>
        <taxon>Eresidae</taxon>
        <taxon>Stegodyphus</taxon>
    </lineage>
</organism>
<dbReference type="InterPro" id="IPR050140">
    <property type="entry name" value="SRY-related_HMG-box_TF-like"/>
</dbReference>
<feature type="region of interest" description="Disordered" evidence="3">
    <location>
        <begin position="1"/>
        <end position="65"/>
    </location>
</feature>
<dbReference type="OrthoDB" id="6247875at2759"/>
<dbReference type="PANTHER" id="PTHR10270:SF317">
    <property type="entry name" value="TRANSCRIPTION FACTOR SOX-15-RELATED"/>
    <property type="match status" value="1"/>
</dbReference>
<gene>
    <name evidence="5" type="ORF">X975_00140</name>
</gene>
<dbReference type="PANTHER" id="PTHR10270">
    <property type="entry name" value="SOX TRANSCRIPTION FACTOR"/>
    <property type="match status" value="1"/>
</dbReference>
<evidence type="ECO:0000259" key="4">
    <source>
        <dbReference type="PROSITE" id="PS50118"/>
    </source>
</evidence>
<dbReference type="InterPro" id="IPR009071">
    <property type="entry name" value="HMG_box_dom"/>
</dbReference>
<keyword evidence="1 2" id="KW-0238">DNA-binding</keyword>
<dbReference type="GO" id="GO:0030154">
    <property type="term" value="P:cell differentiation"/>
    <property type="evidence" value="ECO:0007669"/>
    <property type="project" value="TreeGrafter"/>
</dbReference>
<dbReference type="InterPro" id="IPR036910">
    <property type="entry name" value="HMG_box_dom_sf"/>
</dbReference>
<dbReference type="AlphaFoldDB" id="A0A087TUG7"/>
<dbReference type="SUPFAM" id="SSF47095">
    <property type="entry name" value="HMG-box"/>
    <property type="match status" value="1"/>
</dbReference>
<dbReference type="GO" id="GO:0001228">
    <property type="term" value="F:DNA-binding transcription activator activity, RNA polymerase II-specific"/>
    <property type="evidence" value="ECO:0007669"/>
    <property type="project" value="TreeGrafter"/>
</dbReference>
<feature type="compositionally biased region" description="Low complexity" evidence="3">
    <location>
        <begin position="158"/>
        <end position="175"/>
    </location>
</feature>
<keyword evidence="6" id="KW-1185">Reference proteome</keyword>
<sequence>MLLEDGMAAYQQDPTNDPGSPYHPQDPMSSMINQDLYHRSPGCCEDYTGSPGTSRQQQSSPAGYYMSGSPYARAWPQQSGEYPATMGAYGVPDDTTANWMPDGSSQGGPYGPGMLSRINSAPADLSSMESPAEMGRYGEGAVPTDPNGSSPTHGDLVGSSSPMPAAESPAEVPPGVGKGRANQEQRIRRPMNAFMVWAKVERKRLADENPD</sequence>
<feature type="non-terminal residue" evidence="5">
    <location>
        <position position="211"/>
    </location>
</feature>
<evidence type="ECO:0000256" key="2">
    <source>
        <dbReference type="PROSITE-ProRule" id="PRU00267"/>
    </source>
</evidence>
<dbReference type="Gene3D" id="1.10.30.10">
    <property type="entry name" value="High mobility group box domain"/>
    <property type="match status" value="1"/>
</dbReference>
<accession>A0A087TUG7</accession>
<feature type="region of interest" description="Disordered" evidence="3">
    <location>
        <begin position="93"/>
        <end position="191"/>
    </location>
</feature>
<dbReference type="GO" id="GO:0000978">
    <property type="term" value="F:RNA polymerase II cis-regulatory region sequence-specific DNA binding"/>
    <property type="evidence" value="ECO:0007669"/>
    <property type="project" value="TreeGrafter"/>
</dbReference>
<reference evidence="5 6" key="1">
    <citation type="submission" date="2013-11" db="EMBL/GenBank/DDBJ databases">
        <title>Genome sequencing of Stegodyphus mimosarum.</title>
        <authorList>
            <person name="Bechsgaard J."/>
        </authorList>
    </citation>
    <scope>NUCLEOTIDE SEQUENCE [LARGE SCALE GENOMIC DNA]</scope>
</reference>
<dbReference type="GO" id="GO:0005634">
    <property type="term" value="C:nucleus"/>
    <property type="evidence" value="ECO:0007669"/>
    <property type="project" value="UniProtKB-UniRule"/>
</dbReference>
<dbReference type="PROSITE" id="PS50118">
    <property type="entry name" value="HMG_BOX_2"/>
    <property type="match status" value="1"/>
</dbReference>
<feature type="compositionally biased region" description="Polar residues" evidence="3">
    <location>
        <begin position="50"/>
        <end position="61"/>
    </location>
</feature>
<evidence type="ECO:0000256" key="1">
    <source>
        <dbReference type="ARBA" id="ARBA00023125"/>
    </source>
</evidence>
<keyword evidence="2" id="KW-0539">Nucleus</keyword>
<name>A0A087TUG7_STEMI</name>